<protein>
    <submittedName>
        <fullName evidence="3">Glutathione S-transferase</fullName>
    </submittedName>
</protein>
<evidence type="ECO:0000259" key="2">
    <source>
        <dbReference type="PROSITE" id="PS50405"/>
    </source>
</evidence>
<feature type="domain" description="GST C-terminal" evidence="2">
    <location>
        <begin position="74"/>
        <end position="206"/>
    </location>
</feature>
<dbReference type="CDD" id="cd03196">
    <property type="entry name" value="GST_C_5"/>
    <property type="match status" value="1"/>
</dbReference>
<dbReference type="InterPro" id="IPR040079">
    <property type="entry name" value="Glutathione_S-Trfase"/>
</dbReference>
<dbReference type="PROSITE" id="PS50404">
    <property type="entry name" value="GST_NTER"/>
    <property type="match status" value="1"/>
</dbReference>
<dbReference type="Gene3D" id="3.40.30.10">
    <property type="entry name" value="Glutaredoxin"/>
    <property type="match status" value="1"/>
</dbReference>
<dbReference type="SUPFAM" id="SSF47616">
    <property type="entry name" value="GST C-terminal domain-like"/>
    <property type="match status" value="1"/>
</dbReference>
<dbReference type="OrthoDB" id="9813092at2"/>
<dbReference type="PANTHER" id="PTHR43968">
    <property type="match status" value="1"/>
</dbReference>
<dbReference type="Gene3D" id="1.20.1050.10">
    <property type="match status" value="1"/>
</dbReference>
<dbReference type="STRING" id="314285.KT71_10919"/>
<dbReference type="AlphaFoldDB" id="A4AAT5"/>
<proteinExistence type="predicted"/>
<sequence length="216" mass="25009">MTGHPVLYSFRRCPYAIRARMTLAYADVPVELREVLLKDKPPAMLALSQKGTVPVLALPDGRVIDESIDVMRWTLGHRDPNAWLTQGDYGDRDPLITENDGRFKTCLDKYKYADRHPEHPPHKYREEACSFLRELEWRLSEAPWLGGQQEGFADIAIFPFIRQFAGVDRAWFDESPYPHLRRWLDSLLDHPLFKAVMAKHPPWTPGQTPVIFPEDT</sequence>
<dbReference type="InterPro" id="IPR050983">
    <property type="entry name" value="GST_Omega/HSP26"/>
</dbReference>
<dbReference type="RefSeq" id="WP_023660121.1">
    <property type="nucleotide sequence ID" value="NZ_CM002299.1"/>
</dbReference>
<dbReference type="CDD" id="cd03060">
    <property type="entry name" value="GST_N_Omega_like"/>
    <property type="match status" value="1"/>
</dbReference>
<dbReference type="InterPro" id="IPR004045">
    <property type="entry name" value="Glutathione_S-Trfase_N"/>
</dbReference>
<accession>A4AAT5</accession>
<dbReference type="SUPFAM" id="SSF52833">
    <property type="entry name" value="Thioredoxin-like"/>
    <property type="match status" value="1"/>
</dbReference>
<dbReference type="Proteomes" id="UP000019205">
    <property type="component" value="Chromosome"/>
</dbReference>
<reference evidence="3 4" key="1">
    <citation type="journal article" date="2007" name="Proc. Natl. Acad. Sci. U.S.A.">
        <title>Characterization of a marine gammaproteobacterium capable of aerobic anoxygenic photosynthesis.</title>
        <authorList>
            <person name="Fuchs B.M."/>
            <person name="Spring S."/>
            <person name="Teeling H."/>
            <person name="Quast C."/>
            <person name="Wulf J."/>
            <person name="Schattenhofer M."/>
            <person name="Yan S."/>
            <person name="Ferriera S."/>
            <person name="Johnson J."/>
            <person name="Glockner F.O."/>
            <person name="Amann R."/>
        </authorList>
    </citation>
    <scope>NUCLEOTIDE SEQUENCE [LARGE SCALE GENOMIC DNA]</scope>
    <source>
        <strain evidence="3">KT71</strain>
    </source>
</reference>
<dbReference type="GO" id="GO:0016740">
    <property type="term" value="F:transferase activity"/>
    <property type="evidence" value="ECO:0007669"/>
    <property type="project" value="UniProtKB-KW"/>
</dbReference>
<dbReference type="InterPro" id="IPR010987">
    <property type="entry name" value="Glutathione-S-Trfase_C-like"/>
</dbReference>
<reference evidence="3 4" key="2">
    <citation type="journal article" date="2009" name="PLoS ONE">
        <title>The photosynthetic apparatus and its regulation in the aerobic gammaproteobacterium Congregibacter litoralis gen. nov., sp. nov.</title>
        <authorList>
            <person name="Spring S."/>
            <person name="Lunsdorf H."/>
            <person name="Fuchs B.M."/>
            <person name="Tindall B.J."/>
        </authorList>
    </citation>
    <scope>NUCLEOTIDE SEQUENCE [LARGE SCALE GENOMIC DNA]</scope>
    <source>
        <strain evidence="3">KT71</strain>
    </source>
</reference>
<keyword evidence="3" id="KW-0808">Transferase</keyword>
<dbReference type="Pfam" id="PF13410">
    <property type="entry name" value="GST_C_2"/>
    <property type="match status" value="1"/>
</dbReference>
<feature type="domain" description="GST N-terminal" evidence="1">
    <location>
        <begin position="3"/>
        <end position="82"/>
    </location>
</feature>
<dbReference type="InterPro" id="IPR036249">
    <property type="entry name" value="Thioredoxin-like_sf"/>
</dbReference>
<organism evidence="3 4">
    <name type="scientific">Congregibacter litoralis KT71</name>
    <dbReference type="NCBI Taxonomy" id="314285"/>
    <lineage>
        <taxon>Bacteria</taxon>
        <taxon>Pseudomonadati</taxon>
        <taxon>Pseudomonadota</taxon>
        <taxon>Gammaproteobacteria</taxon>
        <taxon>Cellvibrionales</taxon>
        <taxon>Halieaceae</taxon>
        <taxon>Congregibacter</taxon>
    </lineage>
</organism>
<dbReference type="GO" id="GO:0005737">
    <property type="term" value="C:cytoplasm"/>
    <property type="evidence" value="ECO:0007669"/>
    <property type="project" value="TreeGrafter"/>
</dbReference>
<dbReference type="EMBL" id="AAOA02000003">
    <property type="protein sequence ID" value="EAQ96807.2"/>
    <property type="molecule type" value="Genomic_DNA"/>
</dbReference>
<evidence type="ECO:0000259" key="1">
    <source>
        <dbReference type="PROSITE" id="PS50404"/>
    </source>
</evidence>
<evidence type="ECO:0000313" key="4">
    <source>
        <dbReference type="Proteomes" id="UP000019205"/>
    </source>
</evidence>
<evidence type="ECO:0000313" key="3">
    <source>
        <dbReference type="EMBL" id="EAQ96807.2"/>
    </source>
</evidence>
<dbReference type="PANTHER" id="PTHR43968:SF6">
    <property type="entry name" value="GLUTATHIONE S-TRANSFERASE OMEGA"/>
    <property type="match status" value="1"/>
</dbReference>
<dbReference type="HOGENOM" id="CLU_090620_0_0_6"/>
<dbReference type="PROSITE" id="PS50405">
    <property type="entry name" value="GST_CTER"/>
    <property type="match status" value="1"/>
</dbReference>
<dbReference type="Pfam" id="PF13417">
    <property type="entry name" value="GST_N_3"/>
    <property type="match status" value="1"/>
</dbReference>
<gene>
    <name evidence="3" type="ORF">KT71_10919</name>
</gene>
<keyword evidence="4" id="KW-1185">Reference proteome</keyword>
<dbReference type="SFLD" id="SFLDS00019">
    <property type="entry name" value="Glutathione_Transferase_(cytos"/>
    <property type="match status" value="1"/>
</dbReference>
<dbReference type="eggNOG" id="COG0625">
    <property type="taxonomic scope" value="Bacteria"/>
</dbReference>
<dbReference type="InterPro" id="IPR036282">
    <property type="entry name" value="Glutathione-S-Trfase_C_sf"/>
</dbReference>
<name>A4AAT5_9GAMM</name>
<comment type="caution">
    <text evidence="3">The sequence shown here is derived from an EMBL/GenBank/DDBJ whole genome shotgun (WGS) entry which is preliminary data.</text>
</comment>